<reference evidence="1 2" key="1">
    <citation type="submission" date="2019-01" db="EMBL/GenBank/DDBJ databases">
        <authorList>
            <person name="Li J."/>
        </authorList>
    </citation>
    <scope>NUCLEOTIDE SEQUENCE [LARGE SCALE GENOMIC DNA]</scope>
    <source>
        <strain evidence="1 2">CCUG 35506</strain>
    </source>
</reference>
<gene>
    <name evidence="1" type="ORF">ESP57_06205</name>
</gene>
<sequence>MGVFRDLFRLTKAGYTQTVNTDYRENLRQSADLAEQFAGLGPNDVTGTHSAAVANPFTNMSAYGQMIQGSGTVVSLTDTGKRLGETIVYAVQLDVTLPGDSPYRTLYQTVIAEGALHNWQPGAVLPVRVSPNDRNSVMLG</sequence>
<name>A0A4Q2JPH0_9MICO</name>
<keyword evidence="2" id="KW-1185">Reference proteome</keyword>
<dbReference type="OrthoDB" id="5065573at2"/>
<organism evidence="1 2">
    <name type="scientific">Agromyces fucosus</name>
    <dbReference type="NCBI Taxonomy" id="41985"/>
    <lineage>
        <taxon>Bacteria</taxon>
        <taxon>Bacillati</taxon>
        <taxon>Actinomycetota</taxon>
        <taxon>Actinomycetes</taxon>
        <taxon>Micrococcales</taxon>
        <taxon>Microbacteriaceae</taxon>
        <taxon>Agromyces</taxon>
    </lineage>
</organism>
<evidence type="ECO:0000313" key="1">
    <source>
        <dbReference type="EMBL" id="RXZ48589.1"/>
    </source>
</evidence>
<dbReference type="RefSeq" id="WP_129230937.1">
    <property type="nucleotide sequence ID" value="NZ_SDPO01000002.1"/>
</dbReference>
<dbReference type="EMBL" id="SDPO01000002">
    <property type="protein sequence ID" value="RXZ48589.1"/>
    <property type="molecule type" value="Genomic_DNA"/>
</dbReference>
<proteinExistence type="predicted"/>
<evidence type="ECO:0000313" key="2">
    <source>
        <dbReference type="Proteomes" id="UP000292935"/>
    </source>
</evidence>
<protein>
    <submittedName>
        <fullName evidence="1">Uncharacterized protein</fullName>
    </submittedName>
</protein>
<comment type="caution">
    <text evidence="1">The sequence shown here is derived from an EMBL/GenBank/DDBJ whole genome shotgun (WGS) entry which is preliminary data.</text>
</comment>
<dbReference type="Proteomes" id="UP000292935">
    <property type="component" value="Unassembled WGS sequence"/>
</dbReference>
<dbReference type="AlphaFoldDB" id="A0A4Q2JPH0"/>
<accession>A0A4Q2JPH0</accession>